<dbReference type="EMBL" id="JAEEGA010000021">
    <property type="protein sequence ID" value="MBP1044024.1"/>
    <property type="molecule type" value="Genomic_DNA"/>
</dbReference>
<sequence>MKRMKWLIGLSTALLCGALLTGCGTKKETNTDTDGKTKVTFWAAPNPTQLKYWEEMATEFGKSQSDIVVEVSQMKESPSSEATIQSAIASKTAPTLSENINRSFAAQLAASEAILPIDEQKGFDDIVKGRNMTKTIDSWQFSDGEQFVLPVYSNPILFAWNLELLKELGYNEPPKTYSELLEVGKKLKDKHPDKVMWAKKDLADPTAWMRWFDFFPLYNGASEGSSFVEANKVSADDQAVEDVLTLVSKLQKEDLLLTGESTDPFENSISLMADLGPWTFPNWAEKYPELTYGESYTIATPVVPDRLKAAETVSTYADAKGIVMYAQAGEKEQAAAMKFLKFVYGDETHDAKFLEVTSLIPARDDATENAAFKEYFEAHPEMAAYAENVPYAVPAMDNELYNDIQQTFGEQTWVPVIRGEKAPAKAWSEGKKAIEGVLP</sequence>
<gene>
    <name evidence="2" type="ORF">I6N95_23730</name>
</gene>
<dbReference type="Pfam" id="PF13416">
    <property type="entry name" value="SBP_bac_8"/>
    <property type="match status" value="1"/>
</dbReference>
<dbReference type="SUPFAM" id="SSF53850">
    <property type="entry name" value="Periplasmic binding protein-like II"/>
    <property type="match status" value="1"/>
</dbReference>
<proteinExistence type="predicted"/>
<reference evidence="2" key="1">
    <citation type="submission" date="2020-12" db="EMBL/GenBank/DDBJ databases">
        <title>Vagococcus allomyrinae sp. nov. and Enterococcus lavae sp. nov., isolated from the larvae of Allomyrina dichotoma.</title>
        <authorList>
            <person name="Lee S.D."/>
        </authorList>
    </citation>
    <scope>NUCLEOTIDE SEQUENCE</scope>
    <source>
        <strain evidence="2">BWB3-3</strain>
    </source>
</reference>
<accession>A0A940SXE4</accession>
<protein>
    <submittedName>
        <fullName evidence="2">Carbohydrate ABC transporter substrate-binding protein</fullName>
    </submittedName>
</protein>
<name>A0A940SXE4_9ENTE</name>
<evidence type="ECO:0000256" key="1">
    <source>
        <dbReference type="SAM" id="SignalP"/>
    </source>
</evidence>
<evidence type="ECO:0000313" key="3">
    <source>
        <dbReference type="Proteomes" id="UP000674938"/>
    </source>
</evidence>
<dbReference type="AlphaFoldDB" id="A0A940SXE4"/>
<keyword evidence="1" id="KW-0732">Signal</keyword>
<dbReference type="PANTHER" id="PTHR43649:SF13">
    <property type="entry name" value="CARBOHYDRATE ABC TRANSPORTER SUBSTRATE-BINDING PROTEIN"/>
    <property type="match status" value="1"/>
</dbReference>
<comment type="caution">
    <text evidence="2">The sequence shown here is derived from an EMBL/GenBank/DDBJ whole genome shotgun (WGS) entry which is preliminary data.</text>
</comment>
<feature type="signal peptide" evidence="1">
    <location>
        <begin position="1"/>
        <end position="21"/>
    </location>
</feature>
<dbReference type="InterPro" id="IPR006059">
    <property type="entry name" value="SBP"/>
</dbReference>
<dbReference type="InterPro" id="IPR050490">
    <property type="entry name" value="Bact_solute-bd_prot1"/>
</dbReference>
<feature type="chain" id="PRO_5038649808" evidence="1">
    <location>
        <begin position="22"/>
        <end position="439"/>
    </location>
</feature>
<evidence type="ECO:0000313" key="2">
    <source>
        <dbReference type="EMBL" id="MBP1044024.1"/>
    </source>
</evidence>
<dbReference type="Proteomes" id="UP000674938">
    <property type="component" value="Unassembled WGS sequence"/>
</dbReference>
<keyword evidence="3" id="KW-1185">Reference proteome</keyword>
<dbReference type="PROSITE" id="PS51257">
    <property type="entry name" value="PROKAR_LIPOPROTEIN"/>
    <property type="match status" value="1"/>
</dbReference>
<organism evidence="2 3">
    <name type="scientific">Vagococcus allomyrinae</name>
    <dbReference type="NCBI Taxonomy" id="2794353"/>
    <lineage>
        <taxon>Bacteria</taxon>
        <taxon>Bacillati</taxon>
        <taxon>Bacillota</taxon>
        <taxon>Bacilli</taxon>
        <taxon>Lactobacillales</taxon>
        <taxon>Enterococcaceae</taxon>
        <taxon>Vagococcus</taxon>
    </lineage>
</organism>
<dbReference type="PANTHER" id="PTHR43649">
    <property type="entry name" value="ARABINOSE-BINDING PROTEIN-RELATED"/>
    <property type="match status" value="1"/>
</dbReference>
<dbReference type="RefSeq" id="WP_209532079.1">
    <property type="nucleotide sequence ID" value="NZ_JAEEGA010000021.1"/>
</dbReference>
<dbReference type="Gene3D" id="3.40.190.10">
    <property type="entry name" value="Periplasmic binding protein-like II"/>
    <property type="match status" value="2"/>
</dbReference>